<feature type="domain" description="Plasmid pRiA4b Orf3-like" evidence="2">
    <location>
        <begin position="11"/>
        <end position="177"/>
    </location>
</feature>
<proteinExistence type="predicted"/>
<accession>A0A6N9NRG7</accession>
<dbReference type="AlphaFoldDB" id="A0A6N9NRG7"/>
<reference evidence="3 4" key="1">
    <citation type="submission" date="2019-12" db="EMBL/GenBank/DDBJ databases">
        <authorList>
            <person name="Zhao J."/>
        </authorList>
    </citation>
    <scope>NUCLEOTIDE SEQUENCE [LARGE SCALE GENOMIC DNA]</scope>
    <source>
        <strain evidence="3 4">S-15</strain>
    </source>
</reference>
<dbReference type="SUPFAM" id="SSF159941">
    <property type="entry name" value="MM3350-like"/>
    <property type="match status" value="1"/>
</dbReference>
<evidence type="ECO:0000256" key="1">
    <source>
        <dbReference type="SAM" id="MobiDB-lite"/>
    </source>
</evidence>
<name>A0A6N9NRG7_9FLAO</name>
<evidence type="ECO:0000313" key="4">
    <source>
        <dbReference type="Proteomes" id="UP000470771"/>
    </source>
</evidence>
<feature type="compositionally biased region" description="Acidic residues" evidence="1">
    <location>
        <begin position="162"/>
        <end position="171"/>
    </location>
</feature>
<dbReference type="InterPro" id="IPR012912">
    <property type="entry name" value="Plasmid_pRiA4b_Orf3-like"/>
</dbReference>
<dbReference type="Proteomes" id="UP000470771">
    <property type="component" value="Unassembled WGS sequence"/>
</dbReference>
<feature type="region of interest" description="Disordered" evidence="1">
    <location>
        <begin position="162"/>
        <end position="186"/>
    </location>
</feature>
<protein>
    <recommendedName>
        <fullName evidence="2">Plasmid pRiA4b Orf3-like domain-containing protein</fullName>
    </recommendedName>
</protein>
<evidence type="ECO:0000313" key="3">
    <source>
        <dbReference type="EMBL" id="NBG67005.1"/>
    </source>
</evidence>
<sequence>MKTFTLRVIPETENVVYRDIIVNSSNNFYELHHAILDSFEFTKDQMASFYESDEDWNRGQEISLFGMENGEVLEMAETPIDQVFDSVNQKMIYVYDFLAMWTFSIEVVEVGDAITGTSYPAMGRTFGDAPDQSSRDIDGSDAESILVNAMFDDGTGDYEALFDDEDDDNLFDDDRFESLDDYDEYN</sequence>
<comment type="caution">
    <text evidence="3">The sequence shown here is derived from an EMBL/GenBank/DDBJ whole genome shotgun (WGS) entry which is preliminary data.</text>
</comment>
<organism evidence="3 4">
    <name type="scientific">Acidiluteibacter ferrifornacis</name>
    <dbReference type="NCBI Taxonomy" id="2692424"/>
    <lineage>
        <taxon>Bacteria</taxon>
        <taxon>Pseudomonadati</taxon>
        <taxon>Bacteroidota</taxon>
        <taxon>Flavobacteriia</taxon>
        <taxon>Flavobacteriales</taxon>
        <taxon>Cryomorphaceae</taxon>
        <taxon>Acidiluteibacter</taxon>
    </lineage>
</organism>
<evidence type="ECO:0000259" key="2">
    <source>
        <dbReference type="Pfam" id="PF07929"/>
    </source>
</evidence>
<dbReference type="Gene3D" id="3.10.290.30">
    <property type="entry name" value="MM3350-like"/>
    <property type="match status" value="1"/>
</dbReference>
<dbReference type="EMBL" id="WWNE01000012">
    <property type="protein sequence ID" value="NBG67005.1"/>
    <property type="molecule type" value="Genomic_DNA"/>
</dbReference>
<gene>
    <name evidence="3" type="ORF">GQN54_12825</name>
</gene>
<dbReference type="Pfam" id="PF07929">
    <property type="entry name" value="PRiA4_ORF3"/>
    <property type="match status" value="1"/>
</dbReference>
<dbReference type="RefSeq" id="WP_160633956.1">
    <property type="nucleotide sequence ID" value="NZ_WWNE01000012.1"/>
</dbReference>
<keyword evidence="4" id="KW-1185">Reference proteome</keyword>
<dbReference type="InterPro" id="IPR024047">
    <property type="entry name" value="MM3350-like_sf"/>
</dbReference>